<accession>A0ABV0PJC3</accession>
<name>A0ABV0PJC3_9TELE</name>
<evidence type="ECO:0000256" key="1">
    <source>
        <dbReference type="SAM" id="Phobius"/>
    </source>
</evidence>
<keyword evidence="3" id="KW-1185">Reference proteome</keyword>
<organism evidence="2 3">
    <name type="scientific">Goodea atripinnis</name>
    <dbReference type="NCBI Taxonomy" id="208336"/>
    <lineage>
        <taxon>Eukaryota</taxon>
        <taxon>Metazoa</taxon>
        <taxon>Chordata</taxon>
        <taxon>Craniata</taxon>
        <taxon>Vertebrata</taxon>
        <taxon>Euteleostomi</taxon>
        <taxon>Actinopterygii</taxon>
        <taxon>Neopterygii</taxon>
        <taxon>Teleostei</taxon>
        <taxon>Neoteleostei</taxon>
        <taxon>Acanthomorphata</taxon>
        <taxon>Ovalentaria</taxon>
        <taxon>Atherinomorphae</taxon>
        <taxon>Cyprinodontiformes</taxon>
        <taxon>Goodeidae</taxon>
        <taxon>Goodea</taxon>
    </lineage>
</organism>
<keyword evidence="1" id="KW-0812">Transmembrane</keyword>
<sequence length="145" mass="16384">MQYTYTIILSVNISPATISSCPNKECFCLFSSSLFFLLSLLHQLSYNIHLFLKRFPNRSVELLYLAFSCLFDLHNIPVILLLALHNIPVILQTSTEISSQRQIIAKPNTHIPTPVLSKPPSYTVHFISHIIKPNLSIACSNISPF</sequence>
<evidence type="ECO:0000313" key="3">
    <source>
        <dbReference type="Proteomes" id="UP001476798"/>
    </source>
</evidence>
<feature type="transmembrane region" description="Helical" evidence="1">
    <location>
        <begin position="64"/>
        <end position="84"/>
    </location>
</feature>
<proteinExistence type="predicted"/>
<comment type="caution">
    <text evidence="2">The sequence shown here is derived from an EMBL/GenBank/DDBJ whole genome shotgun (WGS) entry which is preliminary data.</text>
</comment>
<dbReference type="Proteomes" id="UP001476798">
    <property type="component" value="Unassembled WGS sequence"/>
</dbReference>
<evidence type="ECO:0000313" key="2">
    <source>
        <dbReference type="EMBL" id="MEQ2183600.1"/>
    </source>
</evidence>
<keyword evidence="1" id="KW-1133">Transmembrane helix</keyword>
<reference evidence="2 3" key="1">
    <citation type="submission" date="2021-06" db="EMBL/GenBank/DDBJ databases">
        <authorList>
            <person name="Palmer J.M."/>
        </authorList>
    </citation>
    <scope>NUCLEOTIDE SEQUENCE [LARGE SCALE GENOMIC DNA]</scope>
    <source>
        <strain evidence="2 3">GA_2019</strain>
        <tissue evidence="2">Muscle</tissue>
    </source>
</reference>
<protein>
    <submittedName>
        <fullName evidence="2">Uncharacterized protein</fullName>
    </submittedName>
</protein>
<feature type="transmembrane region" description="Helical" evidence="1">
    <location>
        <begin position="26"/>
        <end position="44"/>
    </location>
</feature>
<dbReference type="EMBL" id="JAHRIO010078876">
    <property type="protein sequence ID" value="MEQ2183600.1"/>
    <property type="molecule type" value="Genomic_DNA"/>
</dbReference>
<keyword evidence="1" id="KW-0472">Membrane</keyword>
<gene>
    <name evidence="2" type="ORF">GOODEAATRI_034450</name>
</gene>